<dbReference type="EMBL" id="JAGIZQ010000004">
    <property type="protein sequence ID" value="KAH6632392.1"/>
    <property type="molecule type" value="Genomic_DNA"/>
</dbReference>
<dbReference type="Proteomes" id="UP000724584">
    <property type="component" value="Unassembled WGS sequence"/>
</dbReference>
<name>A0ACB7PDX5_9PEZI</name>
<keyword evidence="2" id="KW-1185">Reference proteome</keyword>
<proteinExistence type="predicted"/>
<protein>
    <submittedName>
        <fullName evidence="1">Uncharacterized protein</fullName>
    </submittedName>
</protein>
<organism evidence="1 2">
    <name type="scientific">Chaetomium tenue</name>
    <dbReference type="NCBI Taxonomy" id="1854479"/>
    <lineage>
        <taxon>Eukaryota</taxon>
        <taxon>Fungi</taxon>
        <taxon>Dikarya</taxon>
        <taxon>Ascomycota</taxon>
        <taxon>Pezizomycotina</taxon>
        <taxon>Sordariomycetes</taxon>
        <taxon>Sordariomycetidae</taxon>
        <taxon>Sordariales</taxon>
        <taxon>Chaetomiaceae</taxon>
        <taxon>Chaetomium</taxon>
    </lineage>
</organism>
<comment type="caution">
    <text evidence="1">The sequence shown here is derived from an EMBL/GenBank/DDBJ whole genome shotgun (WGS) entry which is preliminary data.</text>
</comment>
<accession>A0ACB7PDX5</accession>
<sequence>MDTHPLKTNHLSPTQPSPFDLPTIYTTLLPITIGTILAAAVLPLLTQPAQQQHTTTTTTKQQPRLQSRLQPRLQPPQHTFSLLALATLTTTLLHQITHILPQLTPTPTTPPPPLPTTAPATFFLIATITINLLQGFASTCTLALALYLSGGGARVRAVCVAGAVGAVVSAVRAVGFGGGSGEMGGGANGGYEGRAVGCGGLWWWWVGEMALGLVAVGGSVLPGVGVTAEREGERGREKVVLGEDGQVGAEMMLLDGGGYPPPASRATIFGALFAFAYHAATAAIPAGLDSLVLGRDGITGRSPPVFTIAMFWAWVAVGRVVALPCSGLTRPRQGVPRAVLGTGGFLFLFWLLPNAARYTGVAAGLAGAVLGPVYPCVLSMVMRELGEDEMLGAMGIIVAFGHLGVVSALLTIQLVAYVDAPVVLLLFIVILFGSMLVCWEILTGRDDGSSVFDRRDNV</sequence>
<reference evidence="1 2" key="1">
    <citation type="journal article" date="2021" name="Nat. Commun.">
        <title>Genetic determinants of endophytism in the Arabidopsis root mycobiome.</title>
        <authorList>
            <person name="Mesny F."/>
            <person name="Miyauchi S."/>
            <person name="Thiergart T."/>
            <person name="Pickel B."/>
            <person name="Atanasova L."/>
            <person name="Karlsson M."/>
            <person name="Huettel B."/>
            <person name="Barry K.W."/>
            <person name="Haridas S."/>
            <person name="Chen C."/>
            <person name="Bauer D."/>
            <person name="Andreopoulos W."/>
            <person name="Pangilinan J."/>
            <person name="LaButti K."/>
            <person name="Riley R."/>
            <person name="Lipzen A."/>
            <person name="Clum A."/>
            <person name="Drula E."/>
            <person name="Henrissat B."/>
            <person name="Kohler A."/>
            <person name="Grigoriev I.V."/>
            <person name="Martin F.M."/>
            <person name="Hacquard S."/>
        </authorList>
    </citation>
    <scope>NUCLEOTIDE SEQUENCE [LARGE SCALE GENOMIC DNA]</scope>
    <source>
        <strain evidence="1 2">MPI-SDFR-AT-0079</strain>
    </source>
</reference>
<evidence type="ECO:0000313" key="2">
    <source>
        <dbReference type="Proteomes" id="UP000724584"/>
    </source>
</evidence>
<gene>
    <name evidence="1" type="ORF">F5144DRAFT_250524</name>
</gene>
<evidence type="ECO:0000313" key="1">
    <source>
        <dbReference type="EMBL" id="KAH6632392.1"/>
    </source>
</evidence>